<dbReference type="AlphaFoldDB" id="A0A073HZC7"/>
<organism evidence="2 3">
    <name type="scientific">Oxytricha trifallax</name>
    <dbReference type="NCBI Taxonomy" id="1172189"/>
    <lineage>
        <taxon>Eukaryota</taxon>
        <taxon>Sar</taxon>
        <taxon>Alveolata</taxon>
        <taxon>Ciliophora</taxon>
        <taxon>Intramacronucleata</taxon>
        <taxon>Spirotrichea</taxon>
        <taxon>Stichotrichia</taxon>
        <taxon>Sporadotrichida</taxon>
        <taxon>Oxytrichidae</taxon>
        <taxon>Oxytrichinae</taxon>
        <taxon>Oxytricha</taxon>
    </lineage>
</organism>
<dbReference type="EMBL" id="ARYC01017518">
    <property type="protein sequence ID" value="KEJ82536.1"/>
    <property type="molecule type" value="Genomic_DNA"/>
</dbReference>
<sequence>MENVKVTNKSLYEAQIEPNVYKRAILEAKLLLELQKTELEQKLMQRMDEDQEPERQRPNRVQKEGSVKSERQLHKVRKLKNQLQTVVQRKTRKKDLSLLKYQMTGALYHRSIVKRGPKRKGSERISNPIHTQRMQSTFFTYQRRSKGLYHGIKLSRLRILTNDNKNGQGYKNQCYRHNRLPQQQSDAEQCTTLERSNKAKLST</sequence>
<evidence type="ECO:0000256" key="1">
    <source>
        <dbReference type="SAM" id="MobiDB-lite"/>
    </source>
</evidence>
<gene>
    <name evidence="2" type="ORF">OXYTRIMIC_232</name>
</gene>
<evidence type="ECO:0000313" key="2">
    <source>
        <dbReference type="EMBL" id="KEJ82536.1"/>
    </source>
</evidence>
<dbReference type="Proteomes" id="UP000053232">
    <property type="component" value="Unassembled WGS sequence"/>
</dbReference>
<evidence type="ECO:0000313" key="3">
    <source>
        <dbReference type="Proteomes" id="UP000053232"/>
    </source>
</evidence>
<accession>A0A073HZC7</accession>
<feature type="region of interest" description="Disordered" evidence="1">
    <location>
        <begin position="46"/>
        <end position="71"/>
    </location>
</feature>
<proteinExistence type="predicted"/>
<protein>
    <submittedName>
        <fullName evidence="2">Uncharacterized protein</fullName>
    </submittedName>
</protein>
<reference evidence="3" key="1">
    <citation type="journal article" date="2014" name="Cell">
        <title>The Architecture of a Scrambled Genome Reveals Massive Levels of Genomic Rearrangement during Development.</title>
        <authorList>
            <person name="Chen X."/>
            <person name="Bracht J.R."/>
            <person name="Goldman A.D."/>
            <person name="Dolzhenko E."/>
            <person name="Clay D.M."/>
            <person name="Swart E.C."/>
            <person name="Perlman D.H."/>
            <person name="Doak T.G."/>
            <person name="Stuart A."/>
            <person name="Amemiya C.T."/>
            <person name="Sebra R.P."/>
            <person name="Landweber L.F."/>
        </authorList>
    </citation>
    <scope>NUCLEOTIDE SEQUENCE [LARGE SCALE GENOMIC DNA]</scope>
    <source>
        <strain evidence="3">JRB310</strain>
    </source>
</reference>
<feature type="region of interest" description="Disordered" evidence="1">
    <location>
        <begin position="180"/>
        <end position="203"/>
    </location>
</feature>
<comment type="caution">
    <text evidence="2">The sequence shown here is derived from an EMBL/GenBank/DDBJ whole genome shotgun (WGS) entry which is preliminary data.</text>
</comment>
<name>A0A073HZC7_9SPIT</name>
<keyword evidence="3" id="KW-1185">Reference proteome</keyword>